<dbReference type="InterPro" id="IPR001660">
    <property type="entry name" value="SAM"/>
</dbReference>
<reference evidence="8" key="1">
    <citation type="submission" date="2025-08" db="UniProtKB">
        <authorList>
            <consortium name="Ensembl"/>
        </authorList>
    </citation>
    <scope>IDENTIFICATION</scope>
</reference>
<dbReference type="InterPro" id="IPR011009">
    <property type="entry name" value="Kinase-like_dom_sf"/>
</dbReference>
<dbReference type="GO" id="GO:0030425">
    <property type="term" value="C:dendrite"/>
    <property type="evidence" value="ECO:0007669"/>
    <property type="project" value="TreeGrafter"/>
</dbReference>
<evidence type="ECO:0000313" key="9">
    <source>
        <dbReference type="Proteomes" id="UP000694560"/>
    </source>
</evidence>
<dbReference type="PANTHER" id="PTHR46877">
    <property type="entry name" value="EPH RECEPTOR A5"/>
    <property type="match status" value="1"/>
</dbReference>
<dbReference type="InterPro" id="IPR050449">
    <property type="entry name" value="Ephrin_rcpt_TKs"/>
</dbReference>
<protein>
    <recommendedName>
        <fullName evidence="7">SAM domain-containing protein</fullName>
    </recommendedName>
</protein>
<evidence type="ECO:0000313" key="8">
    <source>
        <dbReference type="Ensembl" id="ENSMCSP00000000228.1"/>
    </source>
</evidence>
<dbReference type="GO" id="GO:0005524">
    <property type="term" value="F:ATP binding"/>
    <property type="evidence" value="ECO:0007669"/>
    <property type="project" value="UniProtKB-KW"/>
</dbReference>
<feature type="domain" description="SAM" evidence="7">
    <location>
        <begin position="81"/>
        <end position="140"/>
    </location>
</feature>
<dbReference type="PANTHER" id="PTHR46877:SF15">
    <property type="entry name" value="EPHRIN TYPE-B RECEPTOR 6"/>
    <property type="match status" value="1"/>
</dbReference>
<evidence type="ECO:0000256" key="4">
    <source>
        <dbReference type="ARBA" id="ARBA00022840"/>
    </source>
</evidence>
<sequence length="167" mass="19154">MSYGERPYWDMSNQDVINAIDQDYRLPPPPDCPTVLHLLMLDCWQKERVQRPKFEQIVSALDKMIRKPSALKAVGTGTNFPSLSNAHEWLDAIKMGRYKENFDQAGLATFDVISRMTLEDIQRIGITLVGHQKKILNSIHLKLWKGSGGVQRDFQCKEKTSVCYLKT</sequence>
<keyword evidence="3" id="KW-0547">Nucleotide-binding</keyword>
<organism evidence="8 9">
    <name type="scientific">Malurus cyaneus samueli</name>
    <dbReference type="NCBI Taxonomy" id="2593467"/>
    <lineage>
        <taxon>Eukaryota</taxon>
        <taxon>Metazoa</taxon>
        <taxon>Chordata</taxon>
        <taxon>Craniata</taxon>
        <taxon>Vertebrata</taxon>
        <taxon>Euteleostomi</taxon>
        <taxon>Archelosauria</taxon>
        <taxon>Archosauria</taxon>
        <taxon>Dinosauria</taxon>
        <taxon>Saurischia</taxon>
        <taxon>Theropoda</taxon>
        <taxon>Coelurosauria</taxon>
        <taxon>Aves</taxon>
        <taxon>Neognathae</taxon>
        <taxon>Neoaves</taxon>
        <taxon>Telluraves</taxon>
        <taxon>Australaves</taxon>
        <taxon>Passeriformes</taxon>
        <taxon>Meliphagoidea</taxon>
        <taxon>Maluridae</taxon>
        <taxon>Malurus</taxon>
    </lineage>
</organism>
<dbReference type="PROSITE" id="PS50105">
    <property type="entry name" value="SAM_DOMAIN"/>
    <property type="match status" value="1"/>
</dbReference>
<reference evidence="8" key="2">
    <citation type="submission" date="2025-09" db="UniProtKB">
        <authorList>
            <consortium name="Ensembl"/>
        </authorList>
    </citation>
    <scope>IDENTIFICATION</scope>
</reference>
<dbReference type="Gene3D" id="1.10.510.10">
    <property type="entry name" value="Transferase(Phosphotransferase) domain 1"/>
    <property type="match status" value="1"/>
</dbReference>
<keyword evidence="9" id="KW-1185">Reference proteome</keyword>
<evidence type="ECO:0000256" key="5">
    <source>
        <dbReference type="ARBA" id="ARBA00023136"/>
    </source>
</evidence>
<evidence type="ECO:0000259" key="7">
    <source>
        <dbReference type="PROSITE" id="PS50105"/>
    </source>
</evidence>
<dbReference type="Pfam" id="PF07647">
    <property type="entry name" value="SAM_2"/>
    <property type="match status" value="1"/>
</dbReference>
<dbReference type="InterPro" id="IPR013761">
    <property type="entry name" value="SAM/pointed_sf"/>
</dbReference>
<dbReference type="GO" id="GO:0005005">
    <property type="term" value="F:transmembrane-ephrin receptor activity"/>
    <property type="evidence" value="ECO:0007669"/>
    <property type="project" value="TreeGrafter"/>
</dbReference>
<keyword evidence="5" id="KW-0472">Membrane</keyword>
<dbReference type="SUPFAM" id="SSF56112">
    <property type="entry name" value="Protein kinase-like (PK-like)"/>
    <property type="match status" value="1"/>
</dbReference>
<dbReference type="Gene3D" id="1.10.150.50">
    <property type="entry name" value="Transcription Factor, Ets-1"/>
    <property type="match status" value="1"/>
</dbReference>
<proteinExistence type="predicted"/>
<dbReference type="AlphaFoldDB" id="A0A8C5T1A0"/>
<dbReference type="SMART" id="SM00454">
    <property type="entry name" value="SAM"/>
    <property type="match status" value="1"/>
</dbReference>
<keyword evidence="2" id="KW-0732">Signal</keyword>
<dbReference type="GO" id="GO:0005886">
    <property type="term" value="C:plasma membrane"/>
    <property type="evidence" value="ECO:0007669"/>
    <property type="project" value="TreeGrafter"/>
</dbReference>
<dbReference type="Pfam" id="PF07714">
    <property type="entry name" value="PK_Tyr_Ser-Thr"/>
    <property type="match status" value="1"/>
</dbReference>
<evidence type="ECO:0000256" key="2">
    <source>
        <dbReference type="ARBA" id="ARBA00022729"/>
    </source>
</evidence>
<evidence type="ECO:0000256" key="1">
    <source>
        <dbReference type="ARBA" id="ARBA00004167"/>
    </source>
</evidence>
<dbReference type="FunFam" id="1.10.150.50:FF:000001">
    <property type="entry name" value="Ephrin type-A receptor 5"/>
    <property type="match status" value="1"/>
</dbReference>
<dbReference type="Proteomes" id="UP000694560">
    <property type="component" value="Unplaced"/>
</dbReference>
<dbReference type="OrthoDB" id="4062651at2759"/>
<name>A0A8C5T1A0_9PASS</name>
<comment type="subcellular location">
    <subcellularLocation>
        <location evidence="1">Membrane</location>
        <topology evidence="1">Single-pass membrane protein</topology>
    </subcellularLocation>
</comment>
<evidence type="ECO:0000256" key="6">
    <source>
        <dbReference type="ARBA" id="ARBA00023170"/>
    </source>
</evidence>
<keyword evidence="6" id="KW-0675">Receptor</keyword>
<evidence type="ECO:0000256" key="3">
    <source>
        <dbReference type="ARBA" id="ARBA00022741"/>
    </source>
</evidence>
<dbReference type="GO" id="GO:0007411">
    <property type="term" value="P:axon guidance"/>
    <property type="evidence" value="ECO:0007669"/>
    <property type="project" value="TreeGrafter"/>
</dbReference>
<dbReference type="InterPro" id="IPR001245">
    <property type="entry name" value="Ser-Thr/Tyr_kinase_cat_dom"/>
</dbReference>
<dbReference type="Ensembl" id="ENSMCST00000000241.1">
    <property type="protein sequence ID" value="ENSMCSP00000000228.1"/>
    <property type="gene ID" value="ENSMCSG00000000209.1"/>
</dbReference>
<keyword evidence="4" id="KW-0067">ATP-binding</keyword>
<dbReference type="SUPFAM" id="SSF47769">
    <property type="entry name" value="SAM/Pointed domain"/>
    <property type="match status" value="1"/>
</dbReference>
<accession>A0A8C5T1A0</accession>